<gene>
    <name evidence="2" type="ORF">AALT52_00825</name>
</gene>
<evidence type="ECO:0000259" key="1">
    <source>
        <dbReference type="Pfam" id="PF02796"/>
    </source>
</evidence>
<dbReference type="RefSeq" id="WP_369940071.1">
    <property type="nucleotide sequence ID" value="NZ_JBCLUF010000002.1"/>
</dbReference>
<accession>A0ABV4DPW9</accession>
<evidence type="ECO:0000313" key="2">
    <source>
        <dbReference type="EMBL" id="MEY8661441.1"/>
    </source>
</evidence>
<name>A0ABV4DPW9_9LACO</name>
<feature type="domain" description="Resolvase HTH" evidence="1">
    <location>
        <begin position="148"/>
        <end position="177"/>
    </location>
</feature>
<reference evidence="2 3" key="1">
    <citation type="submission" date="2024-03" db="EMBL/GenBank/DDBJ databases">
        <title>Mouse gut bacterial collection (mGBC) of GemPharmatech.</title>
        <authorList>
            <person name="He Y."/>
            <person name="Dong L."/>
            <person name="Wu D."/>
            <person name="Gao X."/>
            <person name="Lin Z."/>
        </authorList>
    </citation>
    <scope>NUCLEOTIDE SEQUENCE [LARGE SCALE GENOMIC DNA]</scope>
    <source>
        <strain evidence="2 3">15-30</strain>
    </source>
</reference>
<keyword evidence="3" id="KW-1185">Reference proteome</keyword>
<dbReference type="Proteomes" id="UP001565236">
    <property type="component" value="Unassembled WGS sequence"/>
</dbReference>
<dbReference type="EMBL" id="JBCLUF010000002">
    <property type="protein sequence ID" value="MEY8661441.1"/>
    <property type="molecule type" value="Genomic_DNA"/>
</dbReference>
<evidence type="ECO:0000313" key="3">
    <source>
        <dbReference type="Proteomes" id="UP001565236"/>
    </source>
</evidence>
<comment type="caution">
    <text evidence="2">The sequence shown here is derived from an EMBL/GenBank/DDBJ whole genome shotgun (WGS) entry which is preliminary data.</text>
</comment>
<dbReference type="InterPro" id="IPR006120">
    <property type="entry name" value="Resolvase_HTH_dom"/>
</dbReference>
<dbReference type="Pfam" id="PF02796">
    <property type="entry name" value="HTH_7"/>
    <property type="match status" value="1"/>
</dbReference>
<proteinExistence type="predicted"/>
<dbReference type="Gene3D" id="1.10.10.60">
    <property type="entry name" value="Homeodomain-like"/>
    <property type="match status" value="1"/>
</dbReference>
<protein>
    <submittedName>
        <fullName evidence="2">Helix-turn-helix domain-containing protein</fullName>
    </submittedName>
</protein>
<sequence>MTDKKKVEWKIVQGYYLLGGGQEELCYEFKVSKGHPDFELIKVDSVCWTFYQAEDILTPIPAIIRVNRVFSEQNAVRLKLQKEAKRGYPILPIIKLIEEFDMELLGYMYAAHSRFQRELNSLSGSGTSENDWSKVALPEGKFKVYCDVHRMYKSGKNISAIARDKGISRQTVRRYLKMNVHEFLEYVAGSSIKVHQHEILEYLYEDHTIPTNRLYKIMKEKYKEELKISKRQFERYIKKLREEYKIYK</sequence>
<organism evidence="2 3">
    <name type="scientific">Ligilactobacillus faecis</name>
    <dbReference type="NCBI Taxonomy" id="762833"/>
    <lineage>
        <taxon>Bacteria</taxon>
        <taxon>Bacillati</taxon>
        <taxon>Bacillota</taxon>
        <taxon>Bacilli</taxon>
        <taxon>Lactobacillales</taxon>
        <taxon>Lactobacillaceae</taxon>
        <taxon>Ligilactobacillus</taxon>
    </lineage>
</organism>